<dbReference type="OrthoDB" id="4062651at2759"/>
<dbReference type="Pfam" id="PF07714">
    <property type="entry name" value="PK_Tyr_Ser-Thr"/>
    <property type="match status" value="1"/>
</dbReference>
<evidence type="ECO:0000256" key="5">
    <source>
        <dbReference type="ARBA" id="ARBA00022679"/>
    </source>
</evidence>
<dbReference type="AlphaFoldDB" id="A0A6J1J763"/>
<dbReference type="GO" id="GO:0004674">
    <property type="term" value="F:protein serine/threonine kinase activity"/>
    <property type="evidence" value="ECO:0007669"/>
    <property type="project" value="UniProtKB-KW"/>
</dbReference>
<evidence type="ECO:0000256" key="7">
    <source>
        <dbReference type="ARBA" id="ARBA00022741"/>
    </source>
</evidence>
<dbReference type="EC" id="2.7.11.1" evidence="2"/>
<keyword evidence="4" id="KW-0597">Phosphoprotein</keyword>
<evidence type="ECO:0000256" key="3">
    <source>
        <dbReference type="ARBA" id="ARBA00022527"/>
    </source>
</evidence>
<dbReference type="SUPFAM" id="SSF56112">
    <property type="entry name" value="Protein kinase-like (PK-like)"/>
    <property type="match status" value="1"/>
</dbReference>
<feature type="domain" description="Protein kinase" evidence="15">
    <location>
        <begin position="121"/>
        <end position="406"/>
    </location>
</feature>
<evidence type="ECO:0000256" key="12">
    <source>
        <dbReference type="ARBA" id="ARBA00047899"/>
    </source>
</evidence>
<comment type="catalytic activity">
    <reaction evidence="12">
        <text>L-threonyl-[protein] + ATP = O-phospho-L-threonyl-[protein] + ADP + H(+)</text>
        <dbReference type="Rhea" id="RHEA:46608"/>
        <dbReference type="Rhea" id="RHEA-COMP:11060"/>
        <dbReference type="Rhea" id="RHEA-COMP:11605"/>
        <dbReference type="ChEBI" id="CHEBI:15378"/>
        <dbReference type="ChEBI" id="CHEBI:30013"/>
        <dbReference type="ChEBI" id="CHEBI:30616"/>
        <dbReference type="ChEBI" id="CHEBI:61977"/>
        <dbReference type="ChEBI" id="CHEBI:456216"/>
        <dbReference type="EC" id="2.7.11.1"/>
    </reaction>
</comment>
<evidence type="ECO:0000313" key="17">
    <source>
        <dbReference type="RefSeq" id="XP_022985101.1"/>
    </source>
</evidence>
<evidence type="ECO:0000256" key="9">
    <source>
        <dbReference type="ARBA" id="ARBA00022840"/>
    </source>
</evidence>
<evidence type="ECO:0000256" key="14">
    <source>
        <dbReference type="SAM" id="Phobius"/>
    </source>
</evidence>
<keyword evidence="7" id="KW-0547">Nucleotide-binding</keyword>
<dbReference type="GO" id="GO:0005524">
    <property type="term" value="F:ATP binding"/>
    <property type="evidence" value="ECO:0007669"/>
    <property type="project" value="UniProtKB-KW"/>
</dbReference>
<keyword evidence="5" id="KW-0808">Transferase</keyword>
<dbReference type="Gene3D" id="3.30.200.20">
    <property type="entry name" value="Phosphorylase Kinase, domain 1"/>
    <property type="match status" value="1"/>
</dbReference>
<accession>A0A6J1J763</accession>
<reference evidence="17" key="1">
    <citation type="submission" date="2025-08" db="UniProtKB">
        <authorList>
            <consortium name="RefSeq"/>
        </authorList>
    </citation>
    <scope>IDENTIFICATION</scope>
    <source>
        <tissue evidence="17">Young leaves</tissue>
    </source>
</reference>
<keyword evidence="9" id="KW-0067">ATP-binding</keyword>
<dbReference type="FunFam" id="1.10.510.10:FF:000035">
    <property type="entry name" value="Putative receptor-like serine/threonine-protein kinase"/>
    <property type="match status" value="1"/>
</dbReference>
<dbReference type="InterPro" id="IPR001245">
    <property type="entry name" value="Ser-Thr/Tyr_kinase_cat_dom"/>
</dbReference>
<evidence type="ECO:0000256" key="1">
    <source>
        <dbReference type="ARBA" id="ARBA00004167"/>
    </source>
</evidence>
<keyword evidence="10 14" id="KW-1133">Transmembrane helix</keyword>
<evidence type="ECO:0000256" key="10">
    <source>
        <dbReference type="ARBA" id="ARBA00022989"/>
    </source>
</evidence>
<dbReference type="PANTHER" id="PTHR47984:SF15">
    <property type="entry name" value="PROTEIN KINASE DOMAIN-CONTAINING PROTEIN"/>
    <property type="match status" value="1"/>
</dbReference>
<comment type="subcellular location">
    <subcellularLocation>
        <location evidence="1">Membrane</location>
        <topology evidence="1">Single-pass membrane protein</topology>
    </subcellularLocation>
</comment>
<dbReference type="PROSITE" id="PS50011">
    <property type="entry name" value="PROTEIN_KINASE_DOM"/>
    <property type="match status" value="1"/>
</dbReference>
<dbReference type="Proteomes" id="UP000504608">
    <property type="component" value="Unplaced"/>
</dbReference>
<dbReference type="Gene3D" id="1.10.510.10">
    <property type="entry name" value="Transferase(Phosphotransferase) domain 1"/>
    <property type="match status" value="1"/>
</dbReference>
<keyword evidence="3" id="KW-0723">Serine/threonine-protein kinase</keyword>
<evidence type="ECO:0000256" key="11">
    <source>
        <dbReference type="ARBA" id="ARBA00023136"/>
    </source>
</evidence>
<evidence type="ECO:0000256" key="2">
    <source>
        <dbReference type="ARBA" id="ARBA00012513"/>
    </source>
</evidence>
<evidence type="ECO:0000256" key="13">
    <source>
        <dbReference type="ARBA" id="ARBA00048679"/>
    </source>
</evidence>
<dbReference type="KEGG" id="cmax:111483177"/>
<comment type="catalytic activity">
    <reaction evidence="13">
        <text>L-seryl-[protein] + ATP = O-phospho-L-seryl-[protein] + ADP + H(+)</text>
        <dbReference type="Rhea" id="RHEA:17989"/>
        <dbReference type="Rhea" id="RHEA-COMP:9863"/>
        <dbReference type="Rhea" id="RHEA-COMP:11604"/>
        <dbReference type="ChEBI" id="CHEBI:15378"/>
        <dbReference type="ChEBI" id="CHEBI:29999"/>
        <dbReference type="ChEBI" id="CHEBI:30616"/>
        <dbReference type="ChEBI" id="CHEBI:83421"/>
        <dbReference type="ChEBI" id="CHEBI:456216"/>
        <dbReference type="EC" id="2.7.11.1"/>
    </reaction>
</comment>
<evidence type="ECO:0000259" key="15">
    <source>
        <dbReference type="PROSITE" id="PS50011"/>
    </source>
</evidence>
<sequence>MAYNSSSIHEWLSSRTALGVKLWLLILTSVLVFLLFLLILAFIFHVCFRQRRRNWNRPCYDREAAISTEMEMNIKNGSVDRFSRHGSLNTQRSIVTNWEYSAGQYFPAACKDQWRRNIFALDEIVLATNGFSGENVISIEDFDVDYFGNLVDGSKVIIKIFSANNSLGENEFIREAERIQHVSHKNLIKLLGYCTQGIANNRMFVYKNVDNGNLHQWLHQCPQNHFSPLTWSIRMNIVQGIAKGLAYLHEDVEPQILHGRLRSSCILLDQQWNPKIANFGLVELLPSEYSAGALAGETHESFEIGSTNPFTEQNDVYSFGILLMEIITGRAPANCNQSQPDLIEWVKTMIGSQKAVETVDFKMEEKPSSKQLKRMLLIALRCVDPDILNRPTMGQILLMLQPRDLLLAHGGEIRTGESL</sequence>
<dbReference type="GO" id="GO:0016020">
    <property type="term" value="C:membrane"/>
    <property type="evidence" value="ECO:0007669"/>
    <property type="project" value="UniProtKB-SubCell"/>
</dbReference>
<evidence type="ECO:0000256" key="8">
    <source>
        <dbReference type="ARBA" id="ARBA00022777"/>
    </source>
</evidence>
<dbReference type="RefSeq" id="XP_022985101.1">
    <property type="nucleotide sequence ID" value="XM_023129333.1"/>
</dbReference>
<proteinExistence type="predicted"/>
<keyword evidence="11 14" id="KW-0472">Membrane</keyword>
<feature type="transmembrane region" description="Helical" evidence="14">
    <location>
        <begin position="22"/>
        <end position="48"/>
    </location>
</feature>
<name>A0A6J1J763_CUCMA</name>
<dbReference type="InterPro" id="IPR052232">
    <property type="entry name" value="RLK_Ser/Thr-Kinase"/>
</dbReference>
<protein>
    <recommendedName>
        <fullName evidence="2">non-specific serine/threonine protein kinase</fullName>
        <ecNumber evidence="2">2.7.11.1</ecNumber>
    </recommendedName>
</protein>
<dbReference type="InterPro" id="IPR000719">
    <property type="entry name" value="Prot_kinase_dom"/>
</dbReference>
<keyword evidence="8 17" id="KW-0418">Kinase</keyword>
<dbReference type="PANTHER" id="PTHR47984">
    <property type="entry name" value="OS01G0323000 PROTEIN"/>
    <property type="match status" value="1"/>
</dbReference>
<dbReference type="GeneID" id="111483177"/>
<evidence type="ECO:0000256" key="6">
    <source>
        <dbReference type="ARBA" id="ARBA00022692"/>
    </source>
</evidence>
<evidence type="ECO:0000313" key="16">
    <source>
        <dbReference type="Proteomes" id="UP000504608"/>
    </source>
</evidence>
<keyword evidence="16" id="KW-1185">Reference proteome</keyword>
<dbReference type="InterPro" id="IPR011009">
    <property type="entry name" value="Kinase-like_dom_sf"/>
</dbReference>
<gene>
    <name evidence="17" type="primary">LOC111483177</name>
</gene>
<keyword evidence="6 14" id="KW-0812">Transmembrane</keyword>
<organism evidence="16 17">
    <name type="scientific">Cucurbita maxima</name>
    <name type="common">Pumpkin</name>
    <name type="synonym">Winter squash</name>
    <dbReference type="NCBI Taxonomy" id="3661"/>
    <lineage>
        <taxon>Eukaryota</taxon>
        <taxon>Viridiplantae</taxon>
        <taxon>Streptophyta</taxon>
        <taxon>Embryophyta</taxon>
        <taxon>Tracheophyta</taxon>
        <taxon>Spermatophyta</taxon>
        <taxon>Magnoliopsida</taxon>
        <taxon>eudicotyledons</taxon>
        <taxon>Gunneridae</taxon>
        <taxon>Pentapetalae</taxon>
        <taxon>rosids</taxon>
        <taxon>fabids</taxon>
        <taxon>Cucurbitales</taxon>
        <taxon>Cucurbitaceae</taxon>
        <taxon>Cucurbiteae</taxon>
        <taxon>Cucurbita</taxon>
    </lineage>
</organism>
<evidence type="ECO:0000256" key="4">
    <source>
        <dbReference type="ARBA" id="ARBA00022553"/>
    </source>
</evidence>